<gene>
    <name evidence="3" type="ORF">ACFQ4B_10295</name>
</gene>
<evidence type="ECO:0000313" key="4">
    <source>
        <dbReference type="Proteomes" id="UP001597180"/>
    </source>
</evidence>
<accession>A0ABW3UL19</accession>
<dbReference type="InterPro" id="IPR050789">
    <property type="entry name" value="Diverse_Enzym_Activities"/>
</dbReference>
<dbReference type="PANTHER" id="PTHR43283">
    <property type="entry name" value="BETA-LACTAMASE-RELATED"/>
    <property type="match status" value="1"/>
</dbReference>
<dbReference type="SUPFAM" id="SSF56601">
    <property type="entry name" value="beta-lactamase/transpeptidase-like"/>
    <property type="match status" value="1"/>
</dbReference>
<dbReference type="Proteomes" id="UP001597180">
    <property type="component" value="Unassembled WGS sequence"/>
</dbReference>
<dbReference type="Pfam" id="PF00144">
    <property type="entry name" value="Beta-lactamase"/>
    <property type="match status" value="1"/>
</dbReference>
<dbReference type="EC" id="3.-.-.-" evidence="3"/>
<dbReference type="PANTHER" id="PTHR43283:SF11">
    <property type="entry name" value="BETA-LACTAMASE-RELATED DOMAIN-CONTAINING PROTEIN"/>
    <property type="match status" value="1"/>
</dbReference>
<reference evidence="4" key="1">
    <citation type="journal article" date="2019" name="Int. J. Syst. Evol. Microbiol.">
        <title>The Global Catalogue of Microorganisms (GCM) 10K type strain sequencing project: providing services to taxonomists for standard genome sequencing and annotation.</title>
        <authorList>
            <consortium name="The Broad Institute Genomics Platform"/>
            <consortium name="The Broad Institute Genome Sequencing Center for Infectious Disease"/>
            <person name="Wu L."/>
            <person name="Ma J."/>
        </authorList>
    </citation>
    <scope>NUCLEOTIDE SEQUENCE [LARGE SCALE GENOMIC DNA]</scope>
    <source>
        <strain evidence="4">CCUG 53270</strain>
    </source>
</reference>
<keyword evidence="4" id="KW-1185">Reference proteome</keyword>
<keyword evidence="1 3" id="KW-0378">Hydrolase</keyword>
<evidence type="ECO:0000313" key="3">
    <source>
        <dbReference type="EMBL" id="MFD1220511.1"/>
    </source>
</evidence>
<dbReference type="GO" id="GO:0016787">
    <property type="term" value="F:hydrolase activity"/>
    <property type="evidence" value="ECO:0007669"/>
    <property type="project" value="UniProtKB-KW"/>
</dbReference>
<evidence type="ECO:0000259" key="2">
    <source>
        <dbReference type="Pfam" id="PF00144"/>
    </source>
</evidence>
<name>A0ABW3UL19_9BACL</name>
<proteinExistence type="predicted"/>
<dbReference type="Gene3D" id="3.40.710.10">
    <property type="entry name" value="DD-peptidase/beta-lactamase superfamily"/>
    <property type="match status" value="1"/>
</dbReference>
<sequence length="384" mass="43128">MKLRYGHPEEAGMCESRIARLESLQQQWVDSGVAPIIVSLIARKGIIVSHKLYVDPEYDKAYGPMKLDTIFQLASISKPVTATAILMLAEEGKVSVALPVQDYIPEFVGEKKENVLIHHLLTHTSGIDTSNVWKLSNNPEFVSQMNSCPDNQHPEVYKYVTAGYTAPLSAFPGTEMSYCSYGFVLLTEIIRRVTVQSFEQFMAERMFRPLGMKDTTFVVPPEQYARVAKHPPNAPFPSFADYENLTVPWGSSGLCSTAYDMAVFCQTFLNGGTYEGNRLLSKLSVQKMTTNQVPGVSSRLGEEFFKEASWGLGWNVSGTKHDYTGTLRSERTYSHSGRGNTQIMVDPDNELIAINFQVTMKRIKDRPYHYFEYFNDAALACIVD</sequence>
<dbReference type="EMBL" id="JBHTLU010000013">
    <property type="protein sequence ID" value="MFD1220511.1"/>
    <property type="molecule type" value="Genomic_DNA"/>
</dbReference>
<protein>
    <submittedName>
        <fullName evidence="3">Serine hydrolase domain-containing protein</fullName>
        <ecNumber evidence="3">3.-.-.-</ecNumber>
    </submittedName>
</protein>
<organism evidence="3 4">
    <name type="scientific">Paenibacillus vulneris</name>
    <dbReference type="NCBI Taxonomy" id="1133364"/>
    <lineage>
        <taxon>Bacteria</taxon>
        <taxon>Bacillati</taxon>
        <taxon>Bacillota</taxon>
        <taxon>Bacilli</taxon>
        <taxon>Bacillales</taxon>
        <taxon>Paenibacillaceae</taxon>
        <taxon>Paenibacillus</taxon>
    </lineage>
</organism>
<evidence type="ECO:0000256" key="1">
    <source>
        <dbReference type="ARBA" id="ARBA00022801"/>
    </source>
</evidence>
<dbReference type="InterPro" id="IPR001466">
    <property type="entry name" value="Beta-lactam-related"/>
</dbReference>
<dbReference type="RefSeq" id="WP_345587147.1">
    <property type="nucleotide sequence ID" value="NZ_BAABJG010000006.1"/>
</dbReference>
<dbReference type="InterPro" id="IPR012338">
    <property type="entry name" value="Beta-lactam/transpept-like"/>
</dbReference>
<comment type="caution">
    <text evidence="3">The sequence shown here is derived from an EMBL/GenBank/DDBJ whole genome shotgun (WGS) entry which is preliminary data.</text>
</comment>
<feature type="domain" description="Beta-lactamase-related" evidence="2">
    <location>
        <begin position="57"/>
        <end position="364"/>
    </location>
</feature>